<feature type="transmembrane region" description="Helical" evidence="7">
    <location>
        <begin position="225"/>
        <end position="248"/>
    </location>
</feature>
<evidence type="ECO:0000313" key="9">
    <source>
        <dbReference type="Proteomes" id="UP000239504"/>
    </source>
</evidence>
<feature type="transmembrane region" description="Helical" evidence="7">
    <location>
        <begin position="6"/>
        <end position="35"/>
    </location>
</feature>
<evidence type="ECO:0000256" key="1">
    <source>
        <dbReference type="ARBA" id="ARBA00004651"/>
    </source>
</evidence>
<dbReference type="GO" id="GO:0016682">
    <property type="term" value="F:oxidoreductase activity, acting on diphenols and related substances as donors, oxygen as acceptor"/>
    <property type="evidence" value="ECO:0007669"/>
    <property type="project" value="TreeGrafter"/>
</dbReference>
<dbReference type="InterPro" id="IPR003317">
    <property type="entry name" value="Cyt-d_oxidase_su2"/>
</dbReference>
<dbReference type="OrthoDB" id="9776710at2"/>
<feature type="transmembrane region" description="Helical" evidence="7">
    <location>
        <begin position="191"/>
        <end position="213"/>
    </location>
</feature>
<dbReference type="GO" id="GO:0019646">
    <property type="term" value="P:aerobic electron transport chain"/>
    <property type="evidence" value="ECO:0007669"/>
    <property type="project" value="TreeGrafter"/>
</dbReference>
<comment type="similarity">
    <text evidence="2">Belongs to the cytochrome ubiquinol oxidase subunit 2 family.</text>
</comment>
<dbReference type="EMBL" id="PJCH01000001">
    <property type="protein sequence ID" value="PQA89530.1"/>
    <property type="molecule type" value="Genomic_DNA"/>
</dbReference>
<reference evidence="8 9" key="1">
    <citation type="submission" date="2017-12" db="EMBL/GenBank/DDBJ databases">
        <authorList>
            <person name="Hurst M.R.H."/>
        </authorList>
    </citation>
    <scope>NUCLEOTIDE SEQUENCE [LARGE SCALE GENOMIC DNA]</scope>
    <source>
        <strain evidence="8 9">SY-3-19</strain>
    </source>
</reference>
<proteinExistence type="inferred from homology"/>
<keyword evidence="9" id="KW-1185">Reference proteome</keyword>
<keyword evidence="6 7" id="KW-0472">Membrane</keyword>
<dbReference type="PANTHER" id="PTHR43141:SF4">
    <property type="entry name" value="CYTOCHROME BD2 SUBUNIT II"/>
    <property type="match status" value="1"/>
</dbReference>
<keyword evidence="4 7" id="KW-0812">Transmembrane</keyword>
<dbReference type="AlphaFoldDB" id="A0A2S7KAI7"/>
<comment type="caution">
    <text evidence="8">The sequence shown here is derived from an EMBL/GenBank/DDBJ whole genome shotgun (WGS) entry which is preliminary data.</text>
</comment>
<dbReference type="GO" id="GO:0005886">
    <property type="term" value="C:plasma membrane"/>
    <property type="evidence" value="ECO:0007669"/>
    <property type="project" value="UniProtKB-SubCell"/>
</dbReference>
<dbReference type="GO" id="GO:0070069">
    <property type="term" value="C:cytochrome complex"/>
    <property type="evidence" value="ECO:0007669"/>
    <property type="project" value="TreeGrafter"/>
</dbReference>
<keyword evidence="3" id="KW-1003">Cell membrane</keyword>
<feature type="transmembrane region" description="Helical" evidence="7">
    <location>
        <begin position="112"/>
        <end position="136"/>
    </location>
</feature>
<evidence type="ECO:0000256" key="3">
    <source>
        <dbReference type="ARBA" id="ARBA00022475"/>
    </source>
</evidence>
<name>A0A2S7KAI7_9PROT</name>
<evidence type="ECO:0000256" key="7">
    <source>
        <dbReference type="SAM" id="Phobius"/>
    </source>
</evidence>
<dbReference type="PANTHER" id="PTHR43141">
    <property type="entry name" value="CYTOCHROME BD2 SUBUNIT II"/>
    <property type="match status" value="1"/>
</dbReference>
<accession>A0A2S7KAI7</accession>
<gene>
    <name evidence="8" type="primary">cydB</name>
    <name evidence="8" type="ORF">CW354_01270</name>
</gene>
<evidence type="ECO:0000256" key="4">
    <source>
        <dbReference type="ARBA" id="ARBA00022692"/>
    </source>
</evidence>
<dbReference type="RefSeq" id="WP_104828232.1">
    <property type="nucleotide sequence ID" value="NZ_PJCH01000001.1"/>
</dbReference>
<evidence type="ECO:0000256" key="6">
    <source>
        <dbReference type="ARBA" id="ARBA00023136"/>
    </source>
</evidence>
<evidence type="ECO:0000256" key="5">
    <source>
        <dbReference type="ARBA" id="ARBA00022989"/>
    </source>
</evidence>
<feature type="transmembrane region" description="Helical" evidence="7">
    <location>
        <begin position="297"/>
        <end position="322"/>
    </location>
</feature>
<dbReference type="NCBIfam" id="TIGR00203">
    <property type="entry name" value="cydB"/>
    <property type="match status" value="1"/>
</dbReference>
<dbReference type="Proteomes" id="UP000239504">
    <property type="component" value="Unassembled WGS sequence"/>
</dbReference>
<feature type="transmembrane region" description="Helical" evidence="7">
    <location>
        <begin position="156"/>
        <end position="179"/>
    </location>
</feature>
<dbReference type="GO" id="GO:0009055">
    <property type="term" value="F:electron transfer activity"/>
    <property type="evidence" value="ECO:0007669"/>
    <property type="project" value="TreeGrafter"/>
</dbReference>
<evidence type="ECO:0000256" key="2">
    <source>
        <dbReference type="ARBA" id="ARBA00007543"/>
    </source>
</evidence>
<feature type="transmembrane region" description="Helical" evidence="7">
    <location>
        <begin position="255"/>
        <end position="277"/>
    </location>
</feature>
<evidence type="ECO:0000313" key="8">
    <source>
        <dbReference type="EMBL" id="PQA89530.1"/>
    </source>
</evidence>
<protein>
    <submittedName>
        <fullName evidence="8">Cytochrome d ubiquinol oxidase subunit II</fullName>
    </submittedName>
</protein>
<dbReference type="Pfam" id="PF02322">
    <property type="entry name" value="Cyt_bd_oxida_II"/>
    <property type="match status" value="1"/>
</dbReference>
<comment type="subcellular location">
    <subcellularLocation>
        <location evidence="1">Cell membrane</location>
        <topology evidence="1">Multi-pass membrane protein</topology>
    </subcellularLocation>
</comment>
<keyword evidence="5 7" id="KW-1133">Transmembrane helix</keyword>
<organism evidence="8 9">
    <name type="scientific">Hyphococcus luteus</name>
    <dbReference type="NCBI Taxonomy" id="2058213"/>
    <lineage>
        <taxon>Bacteria</taxon>
        <taxon>Pseudomonadati</taxon>
        <taxon>Pseudomonadota</taxon>
        <taxon>Alphaproteobacteria</taxon>
        <taxon>Parvularculales</taxon>
        <taxon>Parvularculaceae</taxon>
        <taxon>Hyphococcus</taxon>
    </lineage>
</organism>
<feature type="transmembrane region" description="Helical" evidence="7">
    <location>
        <begin position="81"/>
        <end position="100"/>
    </location>
</feature>
<sequence>MFDLPTIWAALICIALLSYVVLDGFDLGIGILFPLGRNKDERDVMMNSVAPVWDGNETWLVLGGGGLFAAFPLAYSVLLTAFYAPVIAMLLALILRGVAFEFRFRTERGRKYWDWAFIGGSTAAAFFQGVMVGAFVQGVVVENGAYAGGWFDWLSPFSLLCGVGLVAGYALLGASWLVIKTEGDIQTRMRALQLPLGAAVILLIGLISFGTIFESEWVRERWFNIGSYFFLWIIPVATALVSGAFFLAVRAKKEITPFVLALGLFGMSFAGLAASLSPYMIPPAISYYEAANADSSLAFMLVGALILLPVILGYTGYAYWVFRGKVKVGEGYH</sequence>
<dbReference type="PIRSF" id="PIRSF000267">
    <property type="entry name" value="Cyt_oxidse_sub2"/>
    <property type="match status" value="1"/>
</dbReference>